<dbReference type="SMART" id="SM00303">
    <property type="entry name" value="GPS"/>
    <property type="match status" value="1"/>
</dbReference>
<keyword evidence="12" id="KW-0325">Glycoprotein</keyword>
<feature type="transmembrane region" description="Helical" evidence="18">
    <location>
        <begin position="1092"/>
        <end position="1119"/>
    </location>
</feature>
<keyword evidence="3" id="KW-1003">Cell membrane</keyword>
<keyword evidence="23" id="KW-1185">Reference proteome</keyword>
<dbReference type="InterPro" id="IPR000203">
    <property type="entry name" value="GPS"/>
</dbReference>
<comment type="similarity">
    <text evidence="2">Belongs to the G-protein coupled receptor 2 family. Adhesion G-protein coupled receptor (ADGR) subfamily.</text>
</comment>
<dbReference type="Pfam" id="PF00002">
    <property type="entry name" value="7tm_2"/>
    <property type="match status" value="1"/>
</dbReference>
<evidence type="ECO:0000256" key="5">
    <source>
        <dbReference type="ARBA" id="ARBA00022692"/>
    </source>
</evidence>
<evidence type="ECO:0000256" key="11">
    <source>
        <dbReference type="ARBA" id="ARBA00023170"/>
    </source>
</evidence>
<dbReference type="GO" id="GO:0007189">
    <property type="term" value="P:adenylate cyclase-activating G protein-coupled receptor signaling pathway"/>
    <property type="evidence" value="ECO:0007669"/>
    <property type="project" value="TreeGrafter"/>
</dbReference>
<dbReference type="Gene3D" id="1.20.1070.10">
    <property type="entry name" value="Rhodopsin 7-helix transmembrane proteins"/>
    <property type="match status" value="1"/>
</dbReference>
<dbReference type="SUPFAM" id="SSF49899">
    <property type="entry name" value="Concanavalin A-like lectins/glucanases"/>
    <property type="match status" value="1"/>
</dbReference>
<evidence type="ECO:0000259" key="20">
    <source>
        <dbReference type="PROSITE" id="PS50221"/>
    </source>
</evidence>
<dbReference type="PANTHER" id="PTHR12011:SF264">
    <property type="entry name" value="ADHESION G-PROTEIN COUPLED RECEPTOR G2"/>
    <property type="match status" value="1"/>
</dbReference>
<evidence type="ECO:0000256" key="15">
    <source>
        <dbReference type="ARBA" id="ARBA00083924"/>
    </source>
</evidence>
<dbReference type="PROSITE" id="PS00650">
    <property type="entry name" value="G_PROTEIN_RECEP_F2_2"/>
    <property type="match status" value="1"/>
</dbReference>
<dbReference type="InterPro" id="IPR013320">
    <property type="entry name" value="ConA-like_dom_sf"/>
</dbReference>
<evidence type="ECO:0000256" key="3">
    <source>
        <dbReference type="ARBA" id="ARBA00022475"/>
    </source>
</evidence>
<dbReference type="GO" id="GO:0004930">
    <property type="term" value="F:G protein-coupled receptor activity"/>
    <property type="evidence" value="ECO:0007669"/>
    <property type="project" value="UniProtKB-KW"/>
</dbReference>
<evidence type="ECO:0000256" key="12">
    <source>
        <dbReference type="ARBA" id="ARBA00023180"/>
    </source>
</evidence>
<feature type="compositionally biased region" description="Polar residues" evidence="17">
    <location>
        <begin position="263"/>
        <end position="274"/>
    </location>
</feature>
<dbReference type="InterPro" id="IPR017981">
    <property type="entry name" value="GPCR_2-like_7TM"/>
</dbReference>
<dbReference type="Pfam" id="PF26574">
    <property type="entry name" value="GAIN_ADGRG2"/>
    <property type="match status" value="1"/>
</dbReference>
<keyword evidence="8" id="KW-0297">G-protein coupled receptor</keyword>
<keyword evidence="4" id="KW-0597">Phosphoprotein</keyword>
<keyword evidence="9 18" id="KW-0472">Membrane</keyword>
<comment type="subunit">
    <text evidence="16">Heterodimer of 2 chains generated by proteolytic processing; the large extracellular N-terminal fragment and the membrane-bound C-terminal fragment predominantly remain associated and non-covalently linked. Interacts with CFTR.</text>
</comment>
<feature type="chain" id="PRO_5042934993" description="Adhesion G-protein coupled receptor G2" evidence="19">
    <location>
        <begin position="32"/>
        <end position="1380"/>
    </location>
</feature>
<evidence type="ECO:0000256" key="13">
    <source>
        <dbReference type="ARBA" id="ARBA00023224"/>
    </source>
</evidence>
<gene>
    <name evidence="22" type="ORF">CesoFtcFv8_025644</name>
</gene>
<accession>A0AAN8GH68</accession>
<evidence type="ECO:0000256" key="8">
    <source>
        <dbReference type="ARBA" id="ARBA00023040"/>
    </source>
</evidence>
<feature type="transmembrane region" description="Helical" evidence="18">
    <location>
        <begin position="1035"/>
        <end position="1057"/>
    </location>
</feature>
<dbReference type="FunFam" id="1.20.1070.10:FF:000043">
    <property type="entry name" value="adhesion G-protein coupled receptor G2 isoform X1"/>
    <property type="match status" value="1"/>
</dbReference>
<keyword evidence="13" id="KW-0807">Transducer</keyword>
<evidence type="ECO:0000256" key="4">
    <source>
        <dbReference type="ARBA" id="ARBA00022553"/>
    </source>
</evidence>
<dbReference type="SUPFAM" id="SSF81321">
    <property type="entry name" value="Family A G protein-coupled receptor-like"/>
    <property type="match status" value="1"/>
</dbReference>
<dbReference type="PRINTS" id="PR00249">
    <property type="entry name" value="GPCRSECRETIN"/>
</dbReference>
<dbReference type="GO" id="GO:0016324">
    <property type="term" value="C:apical plasma membrane"/>
    <property type="evidence" value="ECO:0007669"/>
    <property type="project" value="UniProtKB-SubCell"/>
</dbReference>
<dbReference type="GO" id="GO:0007166">
    <property type="term" value="P:cell surface receptor signaling pathway"/>
    <property type="evidence" value="ECO:0007669"/>
    <property type="project" value="InterPro"/>
</dbReference>
<dbReference type="PANTHER" id="PTHR12011">
    <property type="entry name" value="ADHESION G-PROTEIN COUPLED RECEPTOR"/>
    <property type="match status" value="1"/>
</dbReference>
<dbReference type="PROSITE" id="PS50261">
    <property type="entry name" value="G_PROTEIN_RECEP_F2_4"/>
    <property type="match status" value="1"/>
</dbReference>
<sequence>MHGLCFEGRWGWTHVLFVIWLSLLAAAPTKAFGYFLGDTKAVLNGCKDHWTLQDRAAMPLLFQMTLCVDIRVVVPGAWVAFSYSSVHAPRPELGLEGDEDALYAWLLRVRHRFPIRLSPKHWHSVCLRRDVQHNSFSLEVDGKMVAQRTVIAQAIPPAGSMWLGCRPRDQPPGDTLGDVELYLFRMWGDLGNHGLCEDGSVIGWNTHYWGVTSPRARQRDPNLLCDHRRLRRGARVFRRSLNAPTTGVGRFFSPPPVPYPTSTLSPVSHVSNHTSKVKDSPTIDWTPSPATVLPYTTVPASDTRSANQMSTSTQKTPITTPVDQTPAGRTSGSSLVNCDISQLCSNDSAYFWMTINVTAKNVSKTEQDVHNLVSNAFSCATNRSDTAQRVTDFIDFCQDDKFIQTVQVNCSAKSNIRQTTCDVLLQLSRAVSACELQRAGDSALQQAADTQIEVRITGEVERVGQGICGDMEPSSGRFVRCTSNSSLDDICQANTNPKLTCSFLEPNSYQALQPDKEFGCSEYHSEAPSFCDCTAFCNSSRQFFAIRIHIHSVSVSVNLLKTLLAGLARMCLSMSASECQDILERYQHAHLECHGTEQRLYSCMVILEMSGPVNGCFLKKLLKQIIDRNNYITSEKPLTRMVVCGPPGLAIRTLLGSNLTWVESDLLMSDVCQPDPTLLKCEGKESLAVLLTDNCPLETMQSTTMPSTPNNNILSTSSEAFTSSVTNPTKQTNTIINTLPIQTTTLPETTTSQEAQEELANELLNQAQNASQLNSSQVAQLVGNLEKLLDGSSVSKAVGQKVINVVSNLMEGNSVALSASANRLVQVVEDVGLQLIIPGDREILSSGSVVLAVRSIDGTNFPQTSFNIFNTDNVQLRALSRSRSKRSGSALGSVSLPSSLTAGLSPEDQQLANRVQFTFYTKPALFQDDALNNQTLVSPVLAASVTNLSISNLAENIQFTIRNVNPIDGNYSASCAFWDFTQNGGGGWSSAGCFVVNNTPEETTCSCNHLTSFAILLDLSREGIIDRQQAQILTFITYIGCGISAIFLALTLLTYLLFEKLMRDIPAKILVQLCLSLLFLNLVFLLDGWLALYPAVGLCISTAFFLHYFLLTSFTWAGLEALHMYLSIVRVFTPYLSRYMLKFSLIGWGIPLLVVIVVISVDKDNYGVVTYGKYTDGTSDDFCWLRNDIAFYVGVVAYFLLIFALCLLVFIIVMVQLSRIKKQNPQNQPPNRGVMTDLRSIAGLIVLLGLTWGFALFAWGPLYLPFVYLFTIFNSLQGFLVFIFHCAVKENVRRQWRTYLCCGKLRLAENSDWSRTATQNRMNLSVATATTSAPHLTSRSSSVISDSTNSNESVFADSGISDSSNNDAILNEIHRLNISL</sequence>
<feature type="transmembrane region" description="Helical" evidence="18">
    <location>
        <begin position="1266"/>
        <end position="1288"/>
    </location>
</feature>
<evidence type="ECO:0000313" key="23">
    <source>
        <dbReference type="Proteomes" id="UP001335648"/>
    </source>
</evidence>
<keyword evidence="10" id="KW-1015">Disulfide bond</keyword>
<evidence type="ECO:0000256" key="18">
    <source>
        <dbReference type="SAM" id="Phobius"/>
    </source>
</evidence>
<keyword evidence="7 18" id="KW-1133">Transmembrane helix</keyword>
<evidence type="ECO:0000256" key="9">
    <source>
        <dbReference type="ARBA" id="ARBA00023136"/>
    </source>
</evidence>
<dbReference type="FunFam" id="2.60.220.50:FF:000003">
    <property type="entry name" value="adhesion G-protein coupled receptor G2 isoform X2"/>
    <property type="match status" value="1"/>
</dbReference>
<evidence type="ECO:0000256" key="19">
    <source>
        <dbReference type="SAM" id="SignalP"/>
    </source>
</evidence>
<dbReference type="Proteomes" id="UP001335648">
    <property type="component" value="Unassembled WGS sequence"/>
</dbReference>
<dbReference type="InterPro" id="IPR000832">
    <property type="entry name" value="GPCR_2_secretin-like"/>
</dbReference>
<feature type="transmembrane region" description="Helical" evidence="18">
    <location>
        <begin position="1238"/>
        <end position="1260"/>
    </location>
</feature>
<dbReference type="Gene3D" id="2.60.220.50">
    <property type="match status" value="1"/>
</dbReference>
<feature type="transmembrane region" description="Helical" evidence="18">
    <location>
        <begin position="1139"/>
        <end position="1161"/>
    </location>
</feature>
<feature type="region of interest" description="Disordered" evidence="17">
    <location>
        <begin position="263"/>
        <end position="285"/>
    </location>
</feature>
<evidence type="ECO:0000256" key="6">
    <source>
        <dbReference type="ARBA" id="ARBA00022729"/>
    </source>
</evidence>
<dbReference type="InterPro" id="IPR058857">
    <property type="entry name" value="GAIN_ADGRG2/6"/>
</dbReference>
<reference evidence="22 23" key="1">
    <citation type="journal article" date="2023" name="Mol. Biol. Evol.">
        <title>Genomics of Secondarily Temperate Adaptation in the Only Non-Antarctic Icefish.</title>
        <authorList>
            <person name="Rivera-Colon A.G."/>
            <person name="Rayamajhi N."/>
            <person name="Minhas B.F."/>
            <person name="Madrigal G."/>
            <person name="Bilyk K.T."/>
            <person name="Yoon V."/>
            <person name="Hune M."/>
            <person name="Gregory S."/>
            <person name="Cheng C.H.C."/>
            <person name="Catchen J.M."/>
        </authorList>
    </citation>
    <scope>NUCLEOTIDE SEQUENCE [LARGE SCALE GENOMIC DNA]</scope>
    <source>
        <strain evidence="22">JC2023a</strain>
    </source>
</reference>
<dbReference type="Pfam" id="PF01825">
    <property type="entry name" value="GPS"/>
    <property type="match status" value="1"/>
</dbReference>
<evidence type="ECO:0000256" key="2">
    <source>
        <dbReference type="ARBA" id="ARBA00007343"/>
    </source>
</evidence>
<feature type="domain" description="G-protein coupled receptors family 2 profile 2" evidence="21">
    <location>
        <begin position="1033"/>
        <end position="1289"/>
    </location>
</feature>
<evidence type="ECO:0000256" key="16">
    <source>
        <dbReference type="ARBA" id="ARBA00093560"/>
    </source>
</evidence>
<comment type="caution">
    <text evidence="22">The sequence shown here is derived from an EMBL/GenBank/DDBJ whole genome shotgun (WGS) entry which is preliminary data.</text>
</comment>
<feature type="region of interest" description="Disordered" evidence="17">
    <location>
        <begin position="300"/>
        <end position="331"/>
    </location>
</feature>
<evidence type="ECO:0000256" key="10">
    <source>
        <dbReference type="ARBA" id="ARBA00023157"/>
    </source>
</evidence>
<evidence type="ECO:0000256" key="14">
    <source>
        <dbReference type="ARBA" id="ARBA00069918"/>
    </source>
</evidence>
<organism evidence="22 23">
    <name type="scientific">Champsocephalus esox</name>
    <name type="common">pike icefish</name>
    <dbReference type="NCBI Taxonomy" id="159716"/>
    <lineage>
        <taxon>Eukaryota</taxon>
        <taxon>Metazoa</taxon>
        <taxon>Chordata</taxon>
        <taxon>Craniata</taxon>
        <taxon>Vertebrata</taxon>
        <taxon>Euteleostomi</taxon>
        <taxon>Actinopterygii</taxon>
        <taxon>Neopterygii</taxon>
        <taxon>Teleostei</taxon>
        <taxon>Neoteleostei</taxon>
        <taxon>Acanthomorphata</taxon>
        <taxon>Eupercaria</taxon>
        <taxon>Perciformes</taxon>
        <taxon>Notothenioidei</taxon>
        <taxon>Channichthyidae</taxon>
        <taxon>Champsocephalus</taxon>
    </lineage>
</organism>
<evidence type="ECO:0000256" key="7">
    <source>
        <dbReference type="ARBA" id="ARBA00022989"/>
    </source>
</evidence>
<name>A0AAN8GH68_9TELE</name>
<feature type="signal peptide" evidence="19">
    <location>
        <begin position="1"/>
        <end position="31"/>
    </location>
</feature>
<keyword evidence="5 18" id="KW-0812">Transmembrane</keyword>
<dbReference type="InterPro" id="IPR017983">
    <property type="entry name" value="GPCR_2_secretin-like_CS"/>
</dbReference>
<keyword evidence="6 19" id="KW-0732">Signal</keyword>
<feature type="transmembrane region" description="Helical" evidence="18">
    <location>
        <begin position="1189"/>
        <end position="1217"/>
    </location>
</feature>
<dbReference type="Gene3D" id="2.60.120.200">
    <property type="match status" value="1"/>
</dbReference>
<dbReference type="EMBL" id="JAULUE010002066">
    <property type="protein sequence ID" value="KAK5878213.1"/>
    <property type="molecule type" value="Genomic_DNA"/>
</dbReference>
<keyword evidence="11" id="KW-0675">Receptor</keyword>
<comment type="subcellular location">
    <subcellularLocation>
        <location evidence="1">Apical cell membrane</location>
        <topology evidence="1">Multi-pass membrane protein</topology>
    </subcellularLocation>
</comment>
<evidence type="ECO:0000313" key="22">
    <source>
        <dbReference type="EMBL" id="KAK5878213.1"/>
    </source>
</evidence>
<feature type="transmembrane region" description="Helical" evidence="18">
    <location>
        <begin position="1069"/>
        <end position="1086"/>
    </location>
</feature>
<evidence type="ECO:0000256" key="1">
    <source>
        <dbReference type="ARBA" id="ARBA00004424"/>
    </source>
</evidence>
<feature type="domain" description="GAIN-B" evidence="20">
    <location>
        <begin position="865"/>
        <end position="1023"/>
    </location>
</feature>
<dbReference type="InterPro" id="IPR046338">
    <property type="entry name" value="GAIN_dom_sf"/>
</dbReference>
<protein>
    <recommendedName>
        <fullName evidence="14">Adhesion G-protein coupled receptor G2</fullName>
    </recommendedName>
    <alternativeName>
        <fullName evidence="15">G-protein coupled receptor 64</fullName>
    </alternativeName>
</protein>
<evidence type="ECO:0000259" key="21">
    <source>
        <dbReference type="PROSITE" id="PS50261"/>
    </source>
</evidence>
<evidence type="ECO:0000256" key="17">
    <source>
        <dbReference type="SAM" id="MobiDB-lite"/>
    </source>
</evidence>
<proteinExistence type="inferred from homology"/>
<dbReference type="PROSITE" id="PS50221">
    <property type="entry name" value="GAIN_B"/>
    <property type="match status" value="1"/>
</dbReference>
<dbReference type="InterPro" id="IPR057244">
    <property type="entry name" value="GAIN_B"/>
</dbReference>